<gene>
    <name evidence="2" type="ORF">SAMN02745108_01996</name>
    <name evidence="1" type="ORF">SAMN05720469_10247</name>
</gene>
<name>A0A1M6QCU6_9BACT</name>
<dbReference type="EMBL" id="FRAW01000002">
    <property type="protein sequence ID" value="SHK17995.1"/>
    <property type="molecule type" value="Genomic_DNA"/>
</dbReference>
<accession>A0A1T4PN73</accession>
<evidence type="ECO:0000313" key="3">
    <source>
        <dbReference type="Proteomes" id="UP000184275"/>
    </source>
</evidence>
<dbReference type="EMBL" id="FUWU01000036">
    <property type="protein sequence ID" value="SJZ93045.1"/>
    <property type="molecule type" value="Genomic_DNA"/>
</dbReference>
<keyword evidence="3" id="KW-1185">Reference proteome</keyword>
<reference evidence="3" key="2">
    <citation type="submission" date="2016-11" db="EMBL/GenBank/DDBJ databases">
        <authorList>
            <person name="Varghese N."/>
            <person name="Submissions S."/>
        </authorList>
    </citation>
    <scope>NUCLEOTIDE SEQUENCE [LARGE SCALE GENOMIC DNA]</scope>
    <source>
        <strain evidence="3">UWOS</strain>
    </source>
</reference>
<sequence length="39" mass="4313">MKKVNSVLCLAEINWLGNSMAAHYKNADPTPNHSKSLKT</sequence>
<protein>
    <submittedName>
        <fullName evidence="1">Uncharacterized protein</fullName>
    </submittedName>
</protein>
<organism evidence="1 3">
    <name type="scientific">Fibrobacter intestinalis</name>
    <dbReference type="NCBI Taxonomy" id="28122"/>
    <lineage>
        <taxon>Bacteria</taxon>
        <taxon>Pseudomonadati</taxon>
        <taxon>Fibrobacterota</taxon>
        <taxon>Fibrobacteria</taxon>
        <taxon>Fibrobacterales</taxon>
        <taxon>Fibrobacteraceae</taxon>
        <taxon>Fibrobacter</taxon>
    </lineage>
</organism>
<reference evidence="1" key="1">
    <citation type="submission" date="2016-11" db="EMBL/GenBank/DDBJ databases">
        <authorList>
            <person name="Jaros S."/>
            <person name="Januszkiewicz K."/>
            <person name="Wedrychowicz H."/>
        </authorList>
    </citation>
    <scope>NUCLEOTIDE SEQUENCE [LARGE SCALE GENOMIC DNA]</scope>
    <source>
        <strain evidence="1">UWOS</strain>
    </source>
</reference>
<dbReference type="Proteomes" id="UP000190449">
    <property type="component" value="Unassembled WGS sequence"/>
</dbReference>
<evidence type="ECO:0000313" key="1">
    <source>
        <dbReference type="EMBL" id="SHK17995.1"/>
    </source>
</evidence>
<reference evidence="2 4" key="3">
    <citation type="submission" date="2017-02" db="EMBL/GenBank/DDBJ databases">
        <authorList>
            <person name="Peterson S.W."/>
        </authorList>
    </citation>
    <scope>NUCLEOTIDE SEQUENCE [LARGE SCALE GENOMIC DNA]</scope>
    <source>
        <strain evidence="2 4">ATCC 43854</strain>
    </source>
</reference>
<accession>A0A1M6QCU6</accession>
<dbReference type="AlphaFoldDB" id="A0A1M6QCU6"/>
<proteinExistence type="predicted"/>
<dbReference type="Proteomes" id="UP000184275">
    <property type="component" value="Unassembled WGS sequence"/>
</dbReference>
<evidence type="ECO:0000313" key="4">
    <source>
        <dbReference type="Proteomes" id="UP000190449"/>
    </source>
</evidence>
<evidence type="ECO:0000313" key="2">
    <source>
        <dbReference type="EMBL" id="SJZ93045.1"/>
    </source>
</evidence>